<sequence>MPQIISNEDLEDLQEMGSGAFGTVFHGRWKGTDVAIKRIKNSCFMYPSPETDKLVSSLITLIIVTIKVYS</sequence>
<protein>
    <recommendedName>
        <fullName evidence="2">Protein kinase domain-containing protein</fullName>
    </recommendedName>
</protein>
<name>A0A0A9DFR9_ARUDO</name>
<accession>A0A0A9DFR9</accession>
<proteinExistence type="predicted"/>
<dbReference type="EMBL" id="GBRH01211244">
    <property type="protein sequence ID" value="JAD86651.1"/>
    <property type="molecule type" value="Transcribed_RNA"/>
</dbReference>
<reference evidence="1" key="1">
    <citation type="submission" date="2014-09" db="EMBL/GenBank/DDBJ databases">
        <authorList>
            <person name="Magalhaes I.L.F."/>
            <person name="Oliveira U."/>
            <person name="Santos F.R."/>
            <person name="Vidigal T.H.D.A."/>
            <person name="Brescovit A.D."/>
            <person name="Santos A.J."/>
        </authorList>
    </citation>
    <scope>NUCLEOTIDE SEQUENCE</scope>
    <source>
        <tissue evidence="1">Shoot tissue taken approximately 20 cm above the soil surface</tissue>
    </source>
</reference>
<dbReference type="InterPro" id="IPR011009">
    <property type="entry name" value="Kinase-like_dom_sf"/>
</dbReference>
<dbReference type="AlphaFoldDB" id="A0A0A9DFR9"/>
<dbReference type="SUPFAM" id="SSF56112">
    <property type="entry name" value="Protein kinase-like (PK-like)"/>
    <property type="match status" value="1"/>
</dbReference>
<evidence type="ECO:0000313" key="1">
    <source>
        <dbReference type="EMBL" id="JAD86651.1"/>
    </source>
</evidence>
<dbReference type="Gene3D" id="3.30.200.20">
    <property type="entry name" value="Phosphorylase Kinase, domain 1"/>
    <property type="match status" value="1"/>
</dbReference>
<evidence type="ECO:0008006" key="2">
    <source>
        <dbReference type="Google" id="ProtNLM"/>
    </source>
</evidence>
<organism evidence="1">
    <name type="scientific">Arundo donax</name>
    <name type="common">Giant reed</name>
    <name type="synonym">Donax arundinaceus</name>
    <dbReference type="NCBI Taxonomy" id="35708"/>
    <lineage>
        <taxon>Eukaryota</taxon>
        <taxon>Viridiplantae</taxon>
        <taxon>Streptophyta</taxon>
        <taxon>Embryophyta</taxon>
        <taxon>Tracheophyta</taxon>
        <taxon>Spermatophyta</taxon>
        <taxon>Magnoliopsida</taxon>
        <taxon>Liliopsida</taxon>
        <taxon>Poales</taxon>
        <taxon>Poaceae</taxon>
        <taxon>PACMAD clade</taxon>
        <taxon>Arundinoideae</taxon>
        <taxon>Arundineae</taxon>
        <taxon>Arundo</taxon>
    </lineage>
</organism>
<reference evidence="1" key="2">
    <citation type="journal article" date="2015" name="Data Brief">
        <title>Shoot transcriptome of the giant reed, Arundo donax.</title>
        <authorList>
            <person name="Barrero R.A."/>
            <person name="Guerrero F.D."/>
            <person name="Moolhuijzen P."/>
            <person name="Goolsby J.A."/>
            <person name="Tidwell J."/>
            <person name="Bellgard S.E."/>
            <person name="Bellgard M.I."/>
        </authorList>
    </citation>
    <scope>NUCLEOTIDE SEQUENCE</scope>
    <source>
        <tissue evidence="1">Shoot tissue taken approximately 20 cm above the soil surface</tissue>
    </source>
</reference>